<organism evidence="1 2">
    <name type="scientific">Xenorhabdus santafensis</name>
    <dbReference type="NCBI Taxonomy" id="2582833"/>
    <lineage>
        <taxon>Bacteria</taxon>
        <taxon>Pseudomonadati</taxon>
        <taxon>Pseudomonadota</taxon>
        <taxon>Gammaproteobacteria</taxon>
        <taxon>Enterobacterales</taxon>
        <taxon>Morganellaceae</taxon>
        <taxon>Xenorhabdus</taxon>
    </lineage>
</organism>
<keyword evidence="2" id="KW-1185">Reference proteome</keyword>
<proteinExistence type="predicted"/>
<dbReference type="SUPFAM" id="SSF141452">
    <property type="entry name" value="Hcp1-like"/>
    <property type="match status" value="1"/>
</dbReference>
<name>A0ABU4SCR0_9GAMM</name>
<dbReference type="EMBL" id="VCDN01000058">
    <property type="protein sequence ID" value="MDX7988511.1"/>
    <property type="molecule type" value="Genomic_DNA"/>
</dbReference>
<dbReference type="PANTHER" id="PTHR36152">
    <property type="entry name" value="CYTOPLASMIC PROTEIN-RELATED"/>
    <property type="match status" value="1"/>
</dbReference>
<dbReference type="InterPro" id="IPR036624">
    <property type="entry name" value="Hcp1-lik_sf"/>
</dbReference>
<comment type="caution">
    <text evidence="1">The sequence shown here is derived from an EMBL/GenBank/DDBJ whole genome shotgun (WGS) entry which is preliminary data.</text>
</comment>
<dbReference type="Gene3D" id="2.30.110.20">
    <property type="entry name" value="Hcp1-like"/>
    <property type="match status" value="1"/>
</dbReference>
<dbReference type="InterPro" id="IPR008514">
    <property type="entry name" value="T6SS_Hcp"/>
</dbReference>
<dbReference type="RefSeq" id="WP_319930916.1">
    <property type="nucleotide sequence ID" value="NZ_VCDN01000058.1"/>
</dbReference>
<evidence type="ECO:0000313" key="2">
    <source>
        <dbReference type="Proteomes" id="UP001271890"/>
    </source>
</evidence>
<gene>
    <name evidence="1" type="ORF">FE392_14415</name>
</gene>
<evidence type="ECO:0000313" key="1">
    <source>
        <dbReference type="EMBL" id="MDX7988511.1"/>
    </source>
</evidence>
<reference evidence="2" key="1">
    <citation type="journal article" date="2024" name="Toxins">
        <title>Genome Sequence Analysis of Native Xenorhabdus Strains Isolated from Entomopathogenic Nematodes in Argentina.</title>
        <authorList>
            <person name="Palma L."/>
            <person name="Frizzo L."/>
            <person name="Kaiser S."/>
            <person name="Berry C."/>
            <person name="Caballero P."/>
            <person name="Bode H.B."/>
            <person name="Del Valle E.E."/>
        </authorList>
    </citation>
    <scope>NUCLEOTIDE SEQUENCE [LARGE SCALE GENOMIC DNA]</scope>
    <source>
        <strain evidence="2">12</strain>
    </source>
</reference>
<dbReference type="InterPro" id="IPR053165">
    <property type="entry name" value="HSI-I_assembly_Hcp1"/>
</dbReference>
<protein>
    <submittedName>
        <fullName evidence="1">Type VI secretion system tube protein Hcp</fullName>
    </submittedName>
</protein>
<dbReference type="PANTHER" id="PTHR36152:SF1">
    <property type="entry name" value="UBIQUITIN-LIKE DOMAIN-CONTAINING PROTEIN"/>
    <property type="match status" value="1"/>
</dbReference>
<accession>A0ABU4SCR0</accession>
<sequence>MSTGTDSFIQFSNITGEAGDEKHKGWTAVRSFSLNLSTSVNRGTQTGGLGAGIVGVSDLVVDVYFDKAAVSLRQYLVKGTHIQDTKLNVRRQGGEQGAWYQLELTNSLIADSRVVYGDGFFHSQIVIAFQIFKESYFPQDSKGAAGAEVHYKWDTFANKLE</sequence>
<dbReference type="Pfam" id="PF05638">
    <property type="entry name" value="T6SS_HCP"/>
    <property type="match status" value="1"/>
</dbReference>
<dbReference type="Proteomes" id="UP001271890">
    <property type="component" value="Unassembled WGS sequence"/>
</dbReference>